<evidence type="ECO:0000256" key="3">
    <source>
        <dbReference type="ARBA" id="ARBA00022741"/>
    </source>
</evidence>
<evidence type="ECO:0000256" key="1">
    <source>
        <dbReference type="ARBA" id="ARBA00004123"/>
    </source>
</evidence>
<dbReference type="GO" id="GO:0045815">
    <property type="term" value="P:transcription initiation-coupled chromatin remodeling"/>
    <property type="evidence" value="ECO:0007669"/>
    <property type="project" value="TreeGrafter"/>
</dbReference>
<feature type="compositionally biased region" description="Acidic residues" evidence="8">
    <location>
        <begin position="230"/>
        <end position="249"/>
    </location>
</feature>
<feature type="compositionally biased region" description="Acidic residues" evidence="8">
    <location>
        <begin position="358"/>
        <end position="371"/>
    </location>
</feature>
<dbReference type="Gene3D" id="3.40.50.300">
    <property type="entry name" value="P-loop containing nucleotide triphosphate hydrolases"/>
    <property type="match status" value="2"/>
</dbReference>
<organism evidence="10 11">
    <name type="scientific">Penicillium chermesinum</name>
    <dbReference type="NCBI Taxonomy" id="63820"/>
    <lineage>
        <taxon>Eukaryota</taxon>
        <taxon>Fungi</taxon>
        <taxon>Dikarya</taxon>
        <taxon>Ascomycota</taxon>
        <taxon>Pezizomycotina</taxon>
        <taxon>Eurotiomycetes</taxon>
        <taxon>Eurotiomycetidae</taxon>
        <taxon>Eurotiales</taxon>
        <taxon>Aspergillaceae</taxon>
        <taxon>Penicillium</taxon>
    </lineage>
</organism>
<keyword evidence="11" id="KW-1185">Reference proteome</keyword>
<sequence>MSPKTLKRRIDDLEELINQSDPEDEDYSDHPAPRRRSRKTSRAASTPKRKKASKPATKRRRRNSDGIVSDDDDENPNVPLNARGVARRHATTQKKHNYRESPDDEEEEEDQDEEEDEVEAEAEEEQEPEGQTRSQFRTPASNSKVVTLRVSSDALQAVTRRMTRGTRDPTQEIIELTQSGRHAQPQTQRQTVSPEAERQQRGLAGRHGSKRPVANRSVEDGASLNVIPESENDDADSEQLEDDDDEDESPIAATRTRSSKAAPAEDVESPSARKTTSRKRTSQPPRRKSKESSDFEPEDEDEDEDEDDDDDVPVRAKSKSASRKNSHPRDDADEYIGYPRRRANNLLTDSPQSAAAAFDEDVADELADELADLTNPDERPAKRRRTAAQQIPHHERPTRNVQPVNYNQFAMLQASYYDAEADDQLPHAFKSPSRAGGKNKITLMPTAGPFGGNLFPSAIEKAVPGVHRAGDGEETETSDEDDAAEPAEPINTLQEKSTSGAPAKLGKVEKAAMGDLDPLGVDMNINFDSVGGLQSHVDQLKEMLFLPLLYPEIFQRFHIVPPRGVLFHGPPGTGKTLMARALANSASSEGRKVTFYMRKGADTLSKWVGEAERQLRLLFEEARKNQPSIIFFDEIDGLAPVRSSKQEQIHSTIVATLLALMDGMDGRGQVIVIGATNRPDSVDPALRRPGRFDREFYFPLPSVEGRRQIIDIHTKGWDPPLPVEIKEHIATITKGYGGADLRALCTEAALNAVQRRYPQIYSHSKDFMIAIKKMVPSSQRSTTSGASALPKSVEPLLRHPLAEVEKTLAEAIPQRKVLTALEEAQFEEPDDGFGFQREQMMQEFDRSRVFRPRMLIKGAPGMGQQYIAAAMLHKFDGLHVQAFDLPTLLSDSARSPEATVIQLFAEVQRHKPSVIYIPNIQSWANTVGPAVITTFLGLLQSLPPTDPILLLGVLESSEDEVDAGLLKKMFGYSQKNVFDVSAPGHAARKEYFNQLIEYIKTSPAQFPDPENRKKRKLEELEVAPPPPAKRPAPMTKEQIKAQKRNDRQILNLLKIRIQPVMDMVKKSTKFRHGPVSESMVPYLLEEADPHRVTSDLPPEERGGDRPYEMAVDKHGVSGLVHVASGKFFYNVDTSTMEKRLITKDAISMGDHDRILRARELQANVEVDMASIEAENPALVAQCEAIFQRELARKNEAKEASRLAEEQQRSGVAGSGDGELEMSHSGELGGAQDTESSSFGQAAQPKPAYSHTGPSQQVRREYGMYGEMSQNGPMTPMAVGSQPGDYTNEASTTQTTSYKRSSLHSSGEYPDLGEYPDRVSHEEHLPDTQLSSQASPITHGSQSQTRPQPPLFGEAMAASKLVVDQPFIEQLHNALAQQTSGCSIEQLEQINSSLMDLVWQKRGEWDRTLVAKAISLSFDHVLKDIQAVQELGPSSHSG</sequence>
<dbReference type="InterPro" id="IPR003959">
    <property type="entry name" value="ATPase_AAA_core"/>
</dbReference>
<feature type="compositionally biased region" description="Acidic residues" evidence="8">
    <location>
        <begin position="472"/>
        <end position="485"/>
    </location>
</feature>
<feature type="region of interest" description="Disordered" evidence="8">
    <location>
        <begin position="1"/>
        <end position="404"/>
    </location>
</feature>
<evidence type="ECO:0000259" key="9">
    <source>
        <dbReference type="SMART" id="SM00382"/>
    </source>
</evidence>
<feature type="compositionally biased region" description="Polar residues" evidence="8">
    <location>
        <begin position="1283"/>
        <end position="1304"/>
    </location>
</feature>
<evidence type="ECO:0000256" key="6">
    <source>
        <dbReference type="ARBA" id="ARBA00023117"/>
    </source>
</evidence>
<dbReference type="EMBL" id="JAPQKS010000002">
    <property type="protein sequence ID" value="KAJ5246998.1"/>
    <property type="molecule type" value="Genomic_DNA"/>
</dbReference>
<feature type="compositionally biased region" description="Basic residues" evidence="8">
    <location>
        <begin position="85"/>
        <end position="97"/>
    </location>
</feature>
<feature type="compositionally biased region" description="Polar residues" evidence="8">
    <location>
        <begin position="491"/>
        <end position="500"/>
    </location>
</feature>
<dbReference type="InterPro" id="IPR003960">
    <property type="entry name" value="ATPase_AAA_CS"/>
</dbReference>
<evidence type="ECO:0000256" key="4">
    <source>
        <dbReference type="ARBA" id="ARBA00022801"/>
    </source>
</evidence>
<dbReference type="SUPFAM" id="SSF52540">
    <property type="entry name" value="P-loop containing nucleoside triphosphate hydrolases"/>
    <property type="match status" value="2"/>
</dbReference>
<feature type="compositionally biased region" description="Basic and acidic residues" evidence="8">
    <location>
        <begin position="1197"/>
        <end position="1207"/>
    </location>
</feature>
<dbReference type="PANTHER" id="PTHR23069:SF0">
    <property type="entry name" value="TAT-BINDING HOMOLOG 7"/>
    <property type="match status" value="1"/>
</dbReference>
<dbReference type="GeneID" id="83198581"/>
<reference evidence="10" key="1">
    <citation type="submission" date="2022-11" db="EMBL/GenBank/DDBJ databases">
        <authorList>
            <person name="Petersen C."/>
        </authorList>
    </citation>
    <scope>NUCLEOTIDE SEQUENCE</scope>
    <source>
        <strain evidence="10">IBT 19713</strain>
    </source>
</reference>
<dbReference type="SMART" id="SM00382">
    <property type="entry name" value="AAA"/>
    <property type="match status" value="2"/>
</dbReference>
<dbReference type="GO" id="GO:0003682">
    <property type="term" value="F:chromatin binding"/>
    <property type="evidence" value="ECO:0007669"/>
    <property type="project" value="TreeGrafter"/>
</dbReference>
<comment type="caution">
    <text evidence="10">The sequence shown here is derived from an EMBL/GenBank/DDBJ whole genome shotgun (WGS) entry which is preliminary data.</text>
</comment>
<evidence type="ECO:0000256" key="2">
    <source>
        <dbReference type="ARBA" id="ARBA00006914"/>
    </source>
</evidence>
<dbReference type="InterPro" id="IPR041569">
    <property type="entry name" value="AAA_lid_3"/>
</dbReference>
<dbReference type="InterPro" id="IPR027417">
    <property type="entry name" value="P-loop_NTPase"/>
</dbReference>
<feature type="compositionally biased region" description="Polar residues" evidence="8">
    <location>
        <begin position="1327"/>
        <end position="1345"/>
    </location>
</feature>
<feature type="compositionally biased region" description="Acidic residues" evidence="8">
    <location>
        <begin position="294"/>
        <end position="311"/>
    </location>
</feature>
<dbReference type="Gene3D" id="1.10.8.60">
    <property type="match status" value="1"/>
</dbReference>
<dbReference type="GO" id="GO:0016887">
    <property type="term" value="F:ATP hydrolysis activity"/>
    <property type="evidence" value="ECO:0007669"/>
    <property type="project" value="InterPro"/>
</dbReference>
<feature type="region of interest" description="Disordered" evidence="8">
    <location>
        <begin position="1197"/>
        <end position="1350"/>
    </location>
</feature>
<dbReference type="FunFam" id="3.40.50.300:FF:000061">
    <property type="entry name" value="ATPase family, AAA domain-containing 2"/>
    <property type="match status" value="1"/>
</dbReference>
<comment type="subcellular location">
    <subcellularLocation>
        <location evidence="1">Nucleus</location>
    </subcellularLocation>
</comment>
<evidence type="ECO:0000313" key="11">
    <source>
        <dbReference type="Proteomes" id="UP001150941"/>
    </source>
</evidence>
<name>A0A9W9TXX4_9EURO</name>
<dbReference type="PROSITE" id="PS00674">
    <property type="entry name" value="AAA"/>
    <property type="match status" value="1"/>
</dbReference>
<proteinExistence type="inferred from homology"/>
<keyword evidence="7" id="KW-0539">Nucleus</keyword>
<dbReference type="Pfam" id="PF00004">
    <property type="entry name" value="AAA"/>
    <property type="match status" value="2"/>
</dbReference>
<evidence type="ECO:0000256" key="7">
    <source>
        <dbReference type="ARBA" id="ARBA00023242"/>
    </source>
</evidence>
<dbReference type="PANTHER" id="PTHR23069">
    <property type="entry name" value="AAA DOMAIN-CONTAINING"/>
    <property type="match status" value="1"/>
</dbReference>
<feature type="compositionally biased region" description="Polar residues" evidence="8">
    <location>
        <begin position="176"/>
        <end position="193"/>
    </location>
</feature>
<gene>
    <name evidence="10" type="ORF">N7468_001981</name>
</gene>
<dbReference type="InterPro" id="IPR003593">
    <property type="entry name" value="AAA+_ATPase"/>
</dbReference>
<protein>
    <recommendedName>
        <fullName evidence="9">AAA+ ATPase domain-containing protein</fullName>
    </recommendedName>
</protein>
<evidence type="ECO:0000256" key="5">
    <source>
        <dbReference type="ARBA" id="ARBA00022840"/>
    </source>
</evidence>
<keyword evidence="4" id="KW-0378">Hydrolase</keyword>
<dbReference type="GO" id="GO:0005524">
    <property type="term" value="F:ATP binding"/>
    <property type="evidence" value="ECO:0007669"/>
    <property type="project" value="UniProtKB-KW"/>
</dbReference>
<keyword evidence="3" id="KW-0547">Nucleotide-binding</keyword>
<feature type="compositionally biased region" description="Basic residues" evidence="8">
    <location>
        <begin position="33"/>
        <end position="62"/>
    </location>
</feature>
<dbReference type="RefSeq" id="XP_058334419.1">
    <property type="nucleotide sequence ID" value="XM_058471278.1"/>
</dbReference>
<feature type="compositionally biased region" description="Basic residues" evidence="8">
    <location>
        <begin position="316"/>
        <end position="326"/>
    </location>
</feature>
<dbReference type="GO" id="GO:0005634">
    <property type="term" value="C:nucleus"/>
    <property type="evidence" value="ECO:0007669"/>
    <property type="project" value="UniProtKB-SubCell"/>
</dbReference>
<reference evidence="10" key="2">
    <citation type="journal article" date="2023" name="IMA Fungus">
        <title>Comparative genomic study of the Penicillium genus elucidates a diverse pangenome and 15 lateral gene transfer events.</title>
        <authorList>
            <person name="Petersen C."/>
            <person name="Sorensen T."/>
            <person name="Nielsen M.R."/>
            <person name="Sondergaard T.E."/>
            <person name="Sorensen J.L."/>
            <person name="Fitzpatrick D.A."/>
            <person name="Frisvad J.C."/>
            <person name="Nielsen K.L."/>
        </authorList>
    </citation>
    <scope>NUCLEOTIDE SEQUENCE</scope>
    <source>
        <strain evidence="10">IBT 19713</strain>
    </source>
</reference>
<comment type="similarity">
    <text evidence="2">Belongs to the AAA ATPase family.</text>
</comment>
<accession>A0A9W9TXX4</accession>
<feature type="domain" description="AAA+ ATPase" evidence="9">
    <location>
        <begin position="561"/>
        <end position="702"/>
    </location>
</feature>
<feature type="region of interest" description="Disordered" evidence="8">
    <location>
        <begin position="468"/>
        <end position="505"/>
    </location>
</feature>
<dbReference type="FunFam" id="3.40.50.300:FF:001218">
    <property type="entry name" value="AAA family ATPase, putative"/>
    <property type="match status" value="1"/>
</dbReference>
<dbReference type="Pfam" id="PF17862">
    <property type="entry name" value="AAA_lid_3"/>
    <property type="match status" value="1"/>
</dbReference>
<dbReference type="GO" id="GO:0006337">
    <property type="term" value="P:nucleosome disassembly"/>
    <property type="evidence" value="ECO:0007669"/>
    <property type="project" value="TreeGrafter"/>
</dbReference>
<evidence type="ECO:0000256" key="8">
    <source>
        <dbReference type="SAM" id="MobiDB-lite"/>
    </source>
</evidence>
<dbReference type="Proteomes" id="UP001150941">
    <property type="component" value="Unassembled WGS sequence"/>
</dbReference>
<dbReference type="GO" id="GO:0042393">
    <property type="term" value="F:histone binding"/>
    <property type="evidence" value="ECO:0007669"/>
    <property type="project" value="TreeGrafter"/>
</dbReference>
<feature type="compositionally biased region" description="Acidic residues" evidence="8">
    <location>
        <begin position="102"/>
        <end position="128"/>
    </location>
</feature>
<dbReference type="GO" id="GO:0006334">
    <property type="term" value="P:nucleosome assembly"/>
    <property type="evidence" value="ECO:0007669"/>
    <property type="project" value="TreeGrafter"/>
</dbReference>
<feature type="domain" description="AAA+ ATPase" evidence="9">
    <location>
        <begin position="850"/>
        <end position="964"/>
    </location>
</feature>
<keyword evidence="5" id="KW-0067">ATP-binding</keyword>
<dbReference type="InterPro" id="IPR045199">
    <property type="entry name" value="ATAD2-like"/>
</dbReference>
<feature type="compositionally biased region" description="Basic residues" evidence="8">
    <location>
        <begin position="275"/>
        <end position="289"/>
    </location>
</feature>
<dbReference type="OrthoDB" id="5421at2759"/>
<keyword evidence="6" id="KW-0103">Bromodomain</keyword>
<feature type="compositionally biased region" description="Polar residues" evidence="8">
    <location>
        <begin position="131"/>
        <end position="154"/>
    </location>
</feature>
<feature type="compositionally biased region" description="Basic and acidic residues" evidence="8">
    <location>
        <begin position="1314"/>
        <end position="1325"/>
    </location>
</feature>
<evidence type="ECO:0000313" key="10">
    <source>
        <dbReference type="EMBL" id="KAJ5246998.1"/>
    </source>
</evidence>